<evidence type="ECO:0000256" key="7">
    <source>
        <dbReference type="ARBA" id="ARBA00023136"/>
    </source>
</evidence>
<accession>A0ABV7MI07</accession>
<keyword evidence="6 9" id="KW-1133">Transmembrane helix</keyword>
<evidence type="ECO:0000256" key="5">
    <source>
        <dbReference type="ARBA" id="ARBA00022970"/>
    </source>
</evidence>
<sequence>MEWFDALVQGILLGGMYAQYALGMALMFGVMRIVNISHGDLVILLSLIGISIATAWGLGPLPVLIVLVPLAVLMGWVLQKAVLNRVVGSDPLPSLIATFGLSIALQNLMLQIWSANSRSLPGHGIESQSIEIGGIYIGLLPLIVLAVATGLTWGLDLTLKRTRFGRALRAASADVEAAAMTGINPRAVYATATAAAVGILGFAAVFQALRSTVAPADGPAQLIYAFEAVIIGGMGTVWGAFAGSMVLGISQAIGFRIDPGFGVLAGHIVFLIVLATRPRGLFGKALS</sequence>
<dbReference type="PANTHER" id="PTHR11795:SF445">
    <property type="entry name" value="AMINO ACID ABC TRANSPORTER PERMEASE PROTEIN"/>
    <property type="match status" value="1"/>
</dbReference>
<keyword evidence="2" id="KW-0813">Transport</keyword>
<protein>
    <submittedName>
        <fullName evidence="10">Branched-chain amino acid ABC transporter permease</fullName>
    </submittedName>
</protein>
<keyword evidence="4 9" id="KW-0812">Transmembrane</keyword>
<feature type="transmembrane region" description="Helical" evidence="9">
    <location>
        <begin position="95"/>
        <end position="115"/>
    </location>
</feature>
<feature type="transmembrane region" description="Helical" evidence="9">
    <location>
        <begin position="6"/>
        <end position="29"/>
    </location>
</feature>
<keyword evidence="3" id="KW-1003">Cell membrane</keyword>
<dbReference type="PANTHER" id="PTHR11795">
    <property type="entry name" value="BRANCHED-CHAIN AMINO ACID TRANSPORT SYSTEM PERMEASE PROTEIN LIVH"/>
    <property type="match status" value="1"/>
</dbReference>
<feature type="transmembrane region" description="Helical" evidence="9">
    <location>
        <begin position="41"/>
        <end position="58"/>
    </location>
</feature>
<evidence type="ECO:0000256" key="4">
    <source>
        <dbReference type="ARBA" id="ARBA00022692"/>
    </source>
</evidence>
<dbReference type="Proteomes" id="UP001595648">
    <property type="component" value="Unassembled WGS sequence"/>
</dbReference>
<reference evidence="11" key="1">
    <citation type="journal article" date="2019" name="Int. J. Syst. Evol. Microbiol.">
        <title>The Global Catalogue of Microorganisms (GCM) 10K type strain sequencing project: providing services to taxonomists for standard genome sequencing and annotation.</title>
        <authorList>
            <consortium name="The Broad Institute Genomics Platform"/>
            <consortium name="The Broad Institute Genome Sequencing Center for Infectious Disease"/>
            <person name="Wu L."/>
            <person name="Ma J."/>
        </authorList>
    </citation>
    <scope>NUCLEOTIDE SEQUENCE [LARGE SCALE GENOMIC DNA]</scope>
    <source>
        <strain evidence="11">ICMP 19515</strain>
    </source>
</reference>
<evidence type="ECO:0000256" key="3">
    <source>
        <dbReference type="ARBA" id="ARBA00022475"/>
    </source>
</evidence>
<gene>
    <name evidence="10" type="ORF">ACFOJ9_06935</name>
</gene>
<feature type="transmembrane region" description="Helical" evidence="9">
    <location>
        <begin position="64"/>
        <end position="83"/>
    </location>
</feature>
<name>A0ABV7MI07_9HYPH</name>
<dbReference type="CDD" id="cd06582">
    <property type="entry name" value="TM_PBP1_LivH_like"/>
    <property type="match status" value="1"/>
</dbReference>
<evidence type="ECO:0000256" key="6">
    <source>
        <dbReference type="ARBA" id="ARBA00022989"/>
    </source>
</evidence>
<dbReference type="RefSeq" id="WP_378977927.1">
    <property type="nucleotide sequence ID" value="NZ_JBHRVD010000001.1"/>
</dbReference>
<feature type="transmembrane region" description="Helical" evidence="9">
    <location>
        <begin position="259"/>
        <end position="277"/>
    </location>
</feature>
<feature type="transmembrane region" description="Helical" evidence="9">
    <location>
        <begin position="187"/>
        <end position="209"/>
    </location>
</feature>
<dbReference type="InterPro" id="IPR052157">
    <property type="entry name" value="BCAA_transport_permease"/>
</dbReference>
<comment type="similarity">
    <text evidence="8">Belongs to the binding-protein-dependent transport system permease family. LivHM subfamily.</text>
</comment>
<proteinExistence type="inferred from homology"/>
<comment type="caution">
    <text evidence="10">The sequence shown here is derived from an EMBL/GenBank/DDBJ whole genome shotgun (WGS) entry which is preliminary data.</text>
</comment>
<feature type="transmembrane region" description="Helical" evidence="9">
    <location>
        <begin position="135"/>
        <end position="159"/>
    </location>
</feature>
<feature type="transmembrane region" description="Helical" evidence="9">
    <location>
        <begin position="221"/>
        <end position="247"/>
    </location>
</feature>
<evidence type="ECO:0000256" key="9">
    <source>
        <dbReference type="SAM" id="Phobius"/>
    </source>
</evidence>
<organism evidence="10 11">
    <name type="scientific">Mesorhizobium cantuariense</name>
    <dbReference type="NCBI Taxonomy" id="1300275"/>
    <lineage>
        <taxon>Bacteria</taxon>
        <taxon>Pseudomonadati</taxon>
        <taxon>Pseudomonadota</taxon>
        <taxon>Alphaproteobacteria</taxon>
        <taxon>Hyphomicrobiales</taxon>
        <taxon>Phyllobacteriaceae</taxon>
        <taxon>Mesorhizobium</taxon>
    </lineage>
</organism>
<evidence type="ECO:0000256" key="8">
    <source>
        <dbReference type="ARBA" id="ARBA00037998"/>
    </source>
</evidence>
<evidence type="ECO:0000256" key="1">
    <source>
        <dbReference type="ARBA" id="ARBA00004651"/>
    </source>
</evidence>
<keyword evidence="11" id="KW-1185">Reference proteome</keyword>
<keyword evidence="7 9" id="KW-0472">Membrane</keyword>
<evidence type="ECO:0000313" key="11">
    <source>
        <dbReference type="Proteomes" id="UP001595648"/>
    </source>
</evidence>
<comment type="subcellular location">
    <subcellularLocation>
        <location evidence="1">Cell membrane</location>
        <topology evidence="1">Multi-pass membrane protein</topology>
    </subcellularLocation>
</comment>
<dbReference type="Pfam" id="PF02653">
    <property type="entry name" value="BPD_transp_2"/>
    <property type="match status" value="1"/>
</dbReference>
<evidence type="ECO:0000256" key="2">
    <source>
        <dbReference type="ARBA" id="ARBA00022448"/>
    </source>
</evidence>
<dbReference type="EMBL" id="JBHRVD010000001">
    <property type="protein sequence ID" value="MFC3321510.1"/>
    <property type="molecule type" value="Genomic_DNA"/>
</dbReference>
<keyword evidence="5" id="KW-0029">Amino-acid transport</keyword>
<evidence type="ECO:0000313" key="10">
    <source>
        <dbReference type="EMBL" id="MFC3321510.1"/>
    </source>
</evidence>
<dbReference type="InterPro" id="IPR001851">
    <property type="entry name" value="ABC_transp_permease"/>
</dbReference>